<organism evidence="2">
    <name type="scientific">uncultured Caudovirales phage</name>
    <dbReference type="NCBI Taxonomy" id="2100421"/>
    <lineage>
        <taxon>Viruses</taxon>
        <taxon>Duplodnaviria</taxon>
        <taxon>Heunggongvirae</taxon>
        <taxon>Uroviricota</taxon>
        <taxon>Caudoviricetes</taxon>
        <taxon>Peduoviridae</taxon>
        <taxon>Maltschvirus</taxon>
        <taxon>Maltschvirus maltsch</taxon>
    </lineage>
</organism>
<feature type="region of interest" description="Disordered" evidence="1">
    <location>
        <begin position="138"/>
        <end position="157"/>
    </location>
</feature>
<name>A0A6J5L2Z6_9CAUD</name>
<proteinExistence type="predicted"/>
<sequence length="157" mass="18676">MGVKEHPLYRRWRFIVDITTNENDPNYKSYAGGQGIENHFNNFDEFRKYITRKLGLPKPPYNHLHRKDREDHFRPGNLVWATAKQVGRNQRNNVYITHKGKTRCLTEWSEIYGIPYGRVVERLKADWTFEQAMGIKPGPRKQAHLDRIKEKTRKGIK</sequence>
<dbReference type="EMBL" id="LR796212">
    <property type="protein sequence ID" value="CAB4127617.1"/>
    <property type="molecule type" value="Genomic_DNA"/>
</dbReference>
<dbReference type="EMBL" id="LR798239">
    <property type="protein sequence ID" value="CAB5212514.1"/>
    <property type="molecule type" value="Genomic_DNA"/>
</dbReference>
<reference evidence="2" key="1">
    <citation type="submission" date="2020-04" db="EMBL/GenBank/DDBJ databases">
        <authorList>
            <person name="Chiriac C."/>
            <person name="Salcher M."/>
            <person name="Ghai R."/>
            <person name="Kavagutti S V."/>
        </authorList>
    </citation>
    <scope>NUCLEOTIDE SEQUENCE</scope>
</reference>
<gene>
    <name evidence="3" type="ORF">UFOVP186_24</name>
    <name evidence="2" type="ORF">UFOVP94_19</name>
</gene>
<accession>A0A6J5L2Z6</accession>
<evidence type="ECO:0000313" key="3">
    <source>
        <dbReference type="EMBL" id="CAB5212514.1"/>
    </source>
</evidence>
<protein>
    <submittedName>
        <fullName evidence="2">Uncharacterized protein</fullName>
    </submittedName>
</protein>
<evidence type="ECO:0000256" key="1">
    <source>
        <dbReference type="SAM" id="MobiDB-lite"/>
    </source>
</evidence>
<evidence type="ECO:0000313" key="2">
    <source>
        <dbReference type="EMBL" id="CAB4127617.1"/>
    </source>
</evidence>